<dbReference type="OrthoDB" id="5600268at2759"/>
<organism evidence="1 2">
    <name type="scientific">Smittium culicis</name>
    <dbReference type="NCBI Taxonomy" id="133412"/>
    <lineage>
        <taxon>Eukaryota</taxon>
        <taxon>Fungi</taxon>
        <taxon>Fungi incertae sedis</taxon>
        <taxon>Zoopagomycota</taxon>
        <taxon>Kickxellomycotina</taxon>
        <taxon>Harpellomycetes</taxon>
        <taxon>Harpellales</taxon>
        <taxon>Legeriomycetaceae</taxon>
        <taxon>Smittium</taxon>
    </lineage>
</organism>
<name>A0A1R1X2A5_9FUNG</name>
<evidence type="ECO:0000313" key="1">
    <source>
        <dbReference type="EMBL" id="OMJ08741.1"/>
    </source>
</evidence>
<keyword evidence="2" id="KW-1185">Reference proteome</keyword>
<dbReference type="EMBL" id="LSSN01005700">
    <property type="protein sequence ID" value="OMJ08741.1"/>
    <property type="molecule type" value="Genomic_DNA"/>
</dbReference>
<dbReference type="Proteomes" id="UP000187283">
    <property type="component" value="Unassembled WGS sequence"/>
</dbReference>
<comment type="caution">
    <text evidence="1">The sequence shown here is derived from an EMBL/GenBank/DDBJ whole genome shotgun (WGS) entry which is preliminary data.</text>
</comment>
<accession>A0A1R1X2A5</accession>
<reference evidence="1 2" key="1">
    <citation type="submission" date="2017-01" db="EMBL/GenBank/DDBJ databases">
        <authorList>
            <person name="Mah S.A."/>
            <person name="Swanson W.J."/>
            <person name="Moy G.W."/>
            <person name="Vacquier V.D."/>
        </authorList>
    </citation>
    <scope>NUCLEOTIDE SEQUENCE [LARGE SCALE GENOMIC DNA]</scope>
    <source>
        <strain evidence="1 2">GSMNP</strain>
    </source>
</reference>
<dbReference type="AlphaFoldDB" id="A0A1R1X2A5"/>
<proteinExistence type="predicted"/>
<evidence type="ECO:0000313" key="2">
    <source>
        <dbReference type="Proteomes" id="UP000187283"/>
    </source>
</evidence>
<protein>
    <submittedName>
        <fullName evidence="1">Uncharacterized protein</fullName>
    </submittedName>
</protein>
<sequence>MENLIKIKRFLTKKHLKLTKENLMAHISLIEEESKRKKIGKIETNHKLKRIIIYLKEHEEFLKNQNENNYAISEYNEAGLEAGETISIIGLENSYEKHKNSKLVANNITASKDEIDVMPSISRVSKISDKKKKASHSKFEFLERLTVTK</sequence>
<gene>
    <name evidence="1" type="ORF">AYI70_g11346</name>
</gene>